<dbReference type="PROSITE" id="PS00061">
    <property type="entry name" value="ADH_SHORT"/>
    <property type="match status" value="1"/>
</dbReference>
<dbReference type="GO" id="GO:0016491">
    <property type="term" value="F:oxidoreductase activity"/>
    <property type="evidence" value="ECO:0007669"/>
    <property type="project" value="UniProtKB-KW"/>
</dbReference>
<evidence type="ECO:0000256" key="1">
    <source>
        <dbReference type="ARBA" id="ARBA00006484"/>
    </source>
</evidence>
<dbReference type="InterPro" id="IPR036291">
    <property type="entry name" value="NAD(P)-bd_dom_sf"/>
</dbReference>
<keyword evidence="3" id="KW-0560">Oxidoreductase</keyword>
<dbReference type="SUPFAM" id="SSF51735">
    <property type="entry name" value="NAD(P)-binding Rossmann-fold domains"/>
    <property type="match status" value="1"/>
</dbReference>
<evidence type="ECO:0000256" key="2">
    <source>
        <dbReference type="RuleBase" id="RU000363"/>
    </source>
</evidence>
<evidence type="ECO:0000313" key="3">
    <source>
        <dbReference type="EMBL" id="MFC3173708.1"/>
    </source>
</evidence>
<dbReference type="EC" id="1.1.1.-" evidence="3"/>
<dbReference type="InterPro" id="IPR020904">
    <property type="entry name" value="Sc_DH/Rdtase_CS"/>
</dbReference>
<dbReference type="PRINTS" id="PR00081">
    <property type="entry name" value="GDHRDH"/>
</dbReference>
<dbReference type="PRINTS" id="PR00080">
    <property type="entry name" value="SDRFAMILY"/>
</dbReference>
<dbReference type="EMBL" id="JBHRTQ010000005">
    <property type="protein sequence ID" value="MFC3173708.1"/>
    <property type="molecule type" value="Genomic_DNA"/>
</dbReference>
<dbReference type="Gene3D" id="3.40.50.720">
    <property type="entry name" value="NAD(P)-binding Rossmann-like Domain"/>
    <property type="match status" value="1"/>
</dbReference>
<gene>
    <name evidence="3" type="ORF">ACFOD9_05530</name>
</gene>
<keyword evidence="4" id="KW-1185">Reference proteome</keyword>
<dbReference type="CDD" id="cd05233">
    <property type="entry name" value="SDR_c"/>
    <property type="match status" value="1"/>
</dbReference>
<organism evidence="3 4">
    <name type="scientific">Novosphingobium bradum</name>
    <dbReference type="NCBI Taxonomy" id="1737444"/>
    <lineage>
        <taxon>Bacteria</taxon>
        <taxon>Pseudomonadati</taxon>
        <taxon>Pseudomonadota</taxon>
        <taxon>Alphaproteobacteria</taxon>
        <taxon>Sphingomonadales</taxon>
        <taxon>Sphingomonadaceae</taxon>
        <taxon>Novosphingobium</taxon>
    </lineage>
</organism>
<evidence type="ECO:0000313" key="4">
    <source>
        <dbReference type="Proteomes" id="UP001595604"/>
    </source>
</evidence>
<dbReference type="InterPro" id="IPR002347">
    <property type="entry name" value="SDR_fam"/>
</dbReference>
<comment type="caution">
    <text evidence="3">The sequence shown here is derived from an EMBL/GenBank/DDBJ whole genome shotgun (WGS) entry which is preliminary data.</text>
</comment>
<accession>A0ABV7ISN6</accession>
<protein>
    <submittedName>
        <fullName evidence="3">SDR family NAD(P)-dependent oxidoreductase</fullName>
        <ecNumber evidence="3">1.1.1.-</ecNumber>
    </submittedName>
</protein>
<proteinExistence type="inferred from homology"/>
<dbReference type="PANTHER" id="PTHR42760">
    <property type="entry name" value="SHORT-CHAIN DEHYDROGENASES/REDUCTASES FAMILY MEMBER"/>
    <property type="match status" value="1"/>
</dbReference>
<dbReference type="Proteomes" id="UP001595604">
    <property type="component" value="Unassembled WGS sequence"/>
</dbReference>
<sequence length="255" mass="25662">MSWAGKVAVVTGGAMGIGGATADLLAGQGARVVIFDTDPAAADRVARIVAAGGEAIAVTGSVAAEADVQALASRAVEAFGRIDLLVNNAGIMGRHDSLADWPLAQIRQVLDVNLLGTFLCSYLLAPVMAKTGGGSIVSVSSFGAIVPVPYSPPYSATKAGVLGMVRSMAPSFAAIGVRVNAVLPALTATPMALASAAAQSVPMLAPDDLARAIAHVGADASITGQFFCVTLGENGPQLGRLVDRPQIEPAQTTPF</sequence>
<name>A0ABV7ISN6_9SPHN</name>
<comment type="similarity">
    <text evidence="1 2">Belongs to the short-chain dehydrogenases/reductases (SDR) family.</text>
</comment>
<reference evidence="4" key="1">
    <citation type="journal article" date="2019" name="Int. J. Syst. Evol. Microbiol.">
        <title>The Global Catalogue of Microorganisms (GCM) 10K type strain sequencing project: providing services to taxonomists for standard genome sequencing and annotation.</title>
        <authorList>
            <consortium name="The Broad Institute Genomics Platform"/>
            <consortium name="The Broad Institute Genome Sequencing Center for Infectious Disease"/>
            <person name="Wu L."/>
            <person name="Ma J."/>
        </authorList>
    </citation>
    <scope>NUCLEOTIDE SEQUENCE [LARGE SCALE GENOMIC DNA]</scope>
    <source>
        <strain evidence="4">KCTC 42984</strain>
    </source>
</reference>
<dbReference type="RefSeq" id="WP_379509093.1">
    <property type="nucleotide sequence ID" value="NZ_JBHRTQ010000005.1"/>
</dbReference>
<dbReference type="Pfam" id="PF00106">
    <property type="entry name" value="adh_short"/>
    <property type="match status" value="1"/>
</dbReference>